<name>A0A0B7A7H1_9EUPU</name>
<dbReference type="Gene3D" id="1.10.1170.10">
    <property type="entry name" value="Inhibitor Of Apoptosis Protein (2mihbC-IAP-1), Chain A"/>
    <property type="match status" value="1"/>
</dbReference>
<sequence>MCNQPAEQETIMTNPSQKMKGKGNLNKIKNKKCISNRTCGSTQAVVITRDVDTKHESKSNHLKSTSKLMKRNVWRKYMNKRHFRTPKRNRGQRKLKEPETKDNSIITDLPQQTKSPTDTVKRCKINGYKCSEDLNFHVREDDCNLDIVCQNAKVQSQDNLDNTTVQSQDNLDNVSQNTAIQSQDSLDSVCQDTTVQKKLNLEENETFNIETDINECEINLFVRKYQHLSLFLYKTFDPECKKSHNLTLNSSLKQRLSDELTSFMQSSGVMKDVHGKEIADLKEHKVKQFNTQEKGSYEEEVLEQFFYSQRNIKIRTDIFVYMSPPEVMQHPLAIDDIPWNWLNEEKWRLHTYSRYPHGANKSAILLAEGGFAYLGSGKGRDDKVICYFCCKVKQDWQTSDVISVVHEEMSPQCPIITGIHCNNVAMTAPEIGMHLFGQLQNRGMYADGARTQKHDHDVIEADSPSACRHHADDRRSNLADSSNGSDINFASAHVAH</sequence>
<accession>A0A0B7A7H1</accession>
<dbReference type="SUPFAM" id="SSF57924">
    <property type="entry name" value="Inhibitor of apoptosis (IAP) repeat"/>
    <property type="match status" value="1"/>
</dbReference>
<dbReference type="EMBL" id="HACG01029883">
    <property type="protein sequence ID" value="CEK76748.1"/>
    <property type="molecule type" value="Transcribed_RNA"/>
</dbReference>
<organism evidence="2">
    <name type="scientific">Arion vulgaris</name>
    <dbReference type="NCBI Taxonomy" id="1028688"/>
    <lineage>
        <taxon>Eukaryota</taxon>
        <taxon>Metazoa</taxon>
        <taxon>Spiralia</taxon>
        <taxon>Lophotrochozoa</taxon>
        <taxon>Mollusca</taxon>
        <taxon>Gastropoda</taxon>
        <taxon>Heterobranchia</taxon>
        <taxon>Euthyneura</taxon>
        <taxon>Panpulmonata</taxon>
        <taxon>Eupulmonata</taxon>
        <taxon>Stylommatophora</taxon>
        <taxon>Helicina</taxon>
        <taxon>Arionoidea</taxon>
        <taxon>Arionidae</taxon>
        <taxon>Arion</taxon>
    </lineage>
</organism>
<evidence type="ECO:0000256" key="1">
    <source>
        <dbReference type="SAM" id="MobiDB-lite"/>
    </source>
</evidence>
<evidence type="ECO:0000313" key="2">
    <source>
        <dbReference type="EMBL" id="CEK76748.1"/>
    </source>
</evidence>
<dbReference type="PROSITE" id="PS50143">
    <property type="entry name" value="BIR_REPEAT_2"/>
    <property type="match status" value="1"/>
</dbReference>
<feature type="region of interest" description="Disordered" evidence="1">
    <location>
        <begin position="463"/>
        <end position="483"/>
    </location>
</feature>
<reference evidence="2" key="1">
    <citation type="submission" date="2014-12" db="EMBL/GenBank/DDBJ databases">
        <title>Insight into the proteome of Arion vulgaris.</title>
        <authorList>
            <person name="Aradska J."/>
            <person name="Bulat T."/>
            <person name="Smidak R."/>
            <person name="Sarate P."/>
            <person name="Gangsoo J."/>
            <person name="Sialana F."/>
            <person name="Bilban M."/>
            <person name="Lubec G."/>
        </authorList>
    </citation>
    <scope>NUCLEOTIDE SEQUENCE</scope>
    <source>
        <tissue evidence="2">Skin</tissue>
    </source>
</reference>
<dbReference type="PANTHER" id="PTHR10044">
    <property type="entry name" value="INHIBITOR OF APOPTOSIS"/>
    <property type="match status" value="1"/>
</dbReference>
<dbReference type="InterPro" id="IPR001370">
    <property type="entry name" value="BIR_rpt"/>
</dbReference>
<dbReference type="Pfam" id="PF00653">
    <property type="entry name" value="BIR"/>
    <property type="match status" value="1"/>
</dbReference>
<dbReference type="InterPro" id="IPR050784">
    <property type="entry name" value="IAP"/>
</dbReference>
<dbReference type="AlphaFoldDB" id="A0A0B7A7H1"/>
<dbReference type="SMART" id="SM00238">
    <property type="entry name" value="BIR"/>
    <property type="match status" value="1"/>
</dbReference>
<proteinExistence type="predicted"/>
<protein>
    <submittedName>
        <fullName evidence="2">Uncharacterized protein</fullName>
    </submittedName>
</protein>
<feature type="non-terminal residue" evidence="2">
    <location>
        <position position="496"/>
    </location>
</feature>
<gene>
    <name evidence="2" type="primary">ORF101323</name>
</gene>